<feature type="transmembrane region" description="Helical" evidence="2">
    <location>
        <begin position="98"/>
        <end position="124"/>
    </location>
</feature>
<keyword evidence="2" id="KW-0812">Transmembrane</keyword>
<name>A0A857JDH3_9BURK</name>
<keyword evidence="4" id="KW-1185">Reference proteome</keyword>
<organism evidence="3 4">
    <name type="scientific">Xylophilus rhododendri</name>
    <dbReference type="NCBI Taxonomy" id="2697032"/>
    <lineage>
        <taxon>Bacteria</taxon>
        <taxon>Pseudomonadati</taxon>
        <taxon>Pseudomonadota</taxon>
        <taxon>Betaproteobacteria</taxon>
        <taxon>Burkholderiales</taxon>
        <taxon>Xylophilus</taxon>
    </lineage>
</organism>
<dbReference type="EMBL" id="CP047650">
    <property type="protein sequence ID" value="QHJ01688.1"/>
    <property type="molecule type" value="Genomic_DNA"/>
</dbReference>
<evidence type="ECO:0000256" key="2">
    <source>
        <dbReference type="SAM" id="Phobius"/>
    </source>
</evidence>
<reference evidence="3 4" key="1">
    <citation type="submission" date="2020-01" db="EMBL/GenBank/DDBJ databases">
        <title>Genome sequencing of strain KACC 21265.</title>
        <authorList>
            <person name="Heo J."/>
            <person name="Kim S.-J."/>
            <person name="Kim J.-S."/>
            <person name="Hong S.-B."/>
            <person name="Kwon S.-W."/>
        </authorList>
    </citation>
    <scope>NUCLEOTIDE SEQUENCE [LARGE SCALE GENOMIC DNA]</scope>
    <source>
        <strain evidence="3 4">KACC 21265</strain>
    </source>
</reference>
<evidence type="ECO:0000256" key="1">
    <source>
        <dbReference type="ARBA" id="ARBA00010894"/>
    </source>
</evidence>
<proteinExistence type="inferred from homology"/>
<protein>
    <submittedName>
        <fullName evidence="3">YggT family protein</fullName>
    </submittedName>
</protein>
<feature type="transmembrane region" description="Helical" evidence="2">
    <location>
        <begin position="69"/>
        <end position="86"/>
    </location>
</feature>
<keyword evidence="2" id="KW-0472">Membrane</keyword>
<keyword evidence="2" id="KW-1133">Transmembrane helix</keyword>
<dbReference type="InterPro" id="IPR003425">
    <property type="entry name" value="CCB3/YggT"/>
</dbReference>
<evidence type="ECO:0000313" key="3">
    <source>
        <dbReference type="EMBL" id="QHJ01688.1"/>
    </source>
</evidence>
<dbReference type="AlphaFoldDB" id="A0A857JDH3"/>
<dbReference type="KEGG" id="xyk:GT347_23680"/>
<dbReference type="RefSeq" id="WP_160555496.1">
    <property type="nucleotide sequence ID" value="NZ_CP047650.1"/>
</dbReference>
<feature type="transmembrane region" description="Helical" evidence="2">
    <location>
        <begin position="157"/>
        <end position="176"/>
    </location>
</feature>
<dbReference type="GO" id="GO:0016020">
    <property type="term" value="C:membrane"/>
    <property type="evidence" value="ECO:0007669"/>
    <property type="project" value="InterPro"/>
</dbReference>
<comment type="similarity">
    <text evidence="1">Belongs to the YggT family.</text>
</comment>
<dbReference type="Proteomes" id="UP000464787">
    <property type="component" value="Chromosome"/>
</dbReference>
<accession>A0A857JDH3</accession>
<gene>
    <name evidence="3" type="ORF">GT347_23680</name>
</gene>
<dbReference type="PANTHER" id="PTHR33219:SF14">
    <property type="entry name" value="PROTEIN COFACTOR ASSEMBLY OF COMPLEX C SUBUNIT B CCB3, CHLOROPLASTIC-RELATED"/>
    <property type="match status" value="1"/>
</dbReference>
<feature type="transmembrane region" description="Helical" evidence="2">
    <location>
        <begin position="6"/>
        <end position="26"/>
    </location>
</feature>
<sequence>MLYQIVSFLLDALVSVVGGACLVRFVMQRQRVPFSNPVGRLVMALSDWIVLKLRKVVPSVGGWDTSSLLAAYLLVLAKLLLLWGLLGARAGLGLLPVVAVFGTVQLAISMFTALLVIFAILSWVQPQSPVMPVIDRICAPLLNPLRRALPQVGGFDFSPLVLLLILQVLGMLLNALQGEVLGRL</sequence>
<dbReference type="Pfam" id="PF02325">
    <property type="entry name" value="CCB3_YggT"/>
    <property type="match status" value="2"/>
</dbReference>
<evidence type="ECO:0000313" key="4">
    <source>
        <dbReference type="Proteomes" id="UP000464787"/>
    </source>
</evidence>
<dbReference type="PANTHER" id="PTHR33219">
    <property type="entry name" value="YLMG HOMOLOG PROTEIN 2, CHLOROPLASTIC"/>
    <property type="match status" value="1"/>
</dbReference>